<feature type="region of interest" description="Disordered" evidence="7">
    <location>
        <begin position="388"/>
        <end position="416"/>
    </location>
</feature>
<evidence type="ECO:0000256" key="5">
    <source>
        <dbReference type="RuleBase" id="RU004020"/>
    </source>
</evidence>
<feature type="region of interest" description="Disordered" evidence="7">
    <location>
        <begin position="286"/>
        <end position="327"/>
    </location>
</feature>
<reference evidence="9 10" key="1">
    <citation type="journal article" date="2023" name="Hortic Res">
        <title>The complete reference genome for grapevine (Vitis vinifera L.) genetics and breeding.</title>
        <authorList>
            <person name="Shi X."/>
            <person name="Cao S."/>
            <person name="Wang X."/>
            <person name="Huang S."/>
            <person name="Wang Y."/>
            <person name="Liu Z."/>
            <person name="Liu W."/>
            <person name="Leng X."/>
            <person name="Peng Y."/>
            <person name="Wang N."/>
            <person name="Wang Y."/>
            <person name="Ma Z."/>
            <person name="Xu X."/>
            <person name="Zhang F."/>
            <person name="Xue H."/>
            <person name="Zhong H."/>
            <person name="Wang Y."/>
            <person name="Zhang K."/>
            <person name="Velt A."/>
            <person name="Avia K."/>
            <person name="Holtgrawe D."/>
            <person name="Grimplet J."/>
            <person name="Matus J.T."/>
            <person name="Ware D."/>
            <person name="Wu X."/>
            <person name="Wang H."/>
            <person name="Liu C."/>
            <person name="Fang Y."/>
            <person name="Rustenholz C."/>
            <person name="Cheng Z."/>
            <person name="Xiao H."/>
            <person name="Zhou Y."/>
        </authorList>
    </citation>
    <scope>NUCLEOTIDE SEQUENCE [LARGE SCALE GENOMIC DNA]</scope>
    <source>
        <strain evidence="10">cv. Pinot noir / PN40024</strain>
        <tissue evidence="9">Leaf</tissue>
    </source>
</reference>
<dbReference type="PRINTS" id="PR00056">
    <property type="entry name" value="HSFDOMAIN"/>
</dbReference>
<evidence type="ECO:0000256" key="6">
    <source>
        <dbReference type="SAM" id="Coils"/>
    </source>
</evidence>
<dbReference type="Proteomes" id="UP001227230">
    <property type="component" value="Chromosome 12"/>
</dbReference>
<keyword evidence="10" id="KW-1185">Reference proteome</keyword>
<evidence type="ECO:0000256" key="4">
    <source>
        <dbReference type="ARBA" id="ARBA00023242"/>
    </source>
</evidence>
<dbReference type="PANTHER" id="PTHR10015:SF445">
    <property type="entry name" value="HEAT STRESS TRANSCRIPTION FACTOR A-4B-LIKE"/>
    <property type="match status" value="1"/>
</dbReference>
<dbReference type="InterPro" id="IPR036390">
    <property type="entry name" value="WH_DNA-bd_sf"/>
</dbReference>
<keyword evidence="4" id="KW-0539">Nucleus</keyword>
<dbReference type="InterPro" id="IPR000232">
    <property type="entry name" value="HSF_DNA-bd"/>
</dbReference>
<keyword evidence="3" id="KW-0238">DNA-binding</keyword>
<evidence type="ECO:0000256" key="1">
    <source>
        <dbReference type="ARBA" id="ARBA00004123"/>
    </source>
</evidence>
<feature type="coiled-coil region" evidence="6">
    <location>
        <begin position="126"/>
        <end position="153"/>
    </location>
</feature>
<feature type="region of interest" description="Disordered" evidence="7">
    <location>
        <begin position="104"/>
        <end position="124"/>
    </location>
</feature>
<dbReference type="EMBL" id="CP126659">
    <property type="protein sequence ID" value="WJZ99030.1"/>
    <property type="molecule type" value="Genomic_DNA"/>
</dbReference>
<evidence type="ECO:0000256" key="2">
    <source>
        <dbReference type="ARBA" id="ARBA00023016"/>
    </source>
</evidence>
<dbReference type="SMART" id="SM00415">
    <property type="entry name" value="HSF"/>
    <property type="match status" value="1"/>
</dbReference>
<dbReference type="SUPFAM" id="SSF46785">
    <property type="entry name" value="Winged helix' DNA-binding domain"/>
    <property type="match status" value="1"/>
</dbReference>
<comment type="similarity">
    <text evidence="5">Belongs to the HSF family.</text>
</comment>
<evidence type="ECO:0000313" key="9">
    <source>
        <dbReference type="EMBL" id="WJZ99030.1"/>
    </source>
</evidence>
<keyword evidence="2" id="KW-0346">Stress response</keyword>
<dbReference type="Gene3D" id="1.10.10.10">
    <property type="entry name" value="Winged helix-like DNA-binding domain superfamily/Winged helix DNA-binding domain"/>
    <property type="match status" value="1"/>
</dbReference>
<sequence>MEASQSTSSNSPPPFLTKTYEMVDDPITDSIVSWSQAGHSFVVWNPPEFAKDLLPKYFKHNNFSSFVRQLNTYGFRKADPEQWEFANEEFIRGQRHLLKNIHRRKPIHSHSTQNQVGSAPLPESEKQEFEAEIERLKHDKGALLSELQRYKQENQFFEFQTQSLGKRVFNMELRQRKMMAYLAQVLQKPGFTSSLMAQSEIHNKKRRLLMPNYLFNEANVEENMVVTFQKEKPDTISVQGENVEMIESLESSLNFWENFLYGIGQGSADVMDGFGTLSQPSPLIITEMHSSSDPDTSTQPCSPKSYPSSPHSRDIHSSPELARATNHADSPAISSIYLNIDGCPKSLRIDVNSEPTNASEVEASKECEGGTTAAGANDVFWAQFLTETPGSSDAQEVQSERRDAYGGKGDSKPDDHRKYWWDTNNLDHLTKKMGHLTSSERT</sequence>
<feature type="compositionally biased region" description="Basic and acidic residues" evidence="7">
    <location>
        <begin position="398"/>
        <end position="416"/>
    </location>
</feature>
<evidence type="ECO:0000256" key="3">
    <source>
        <dbReference type="ARBA" id="ARBA00023125"/>
    </source>
</evidence>
<comment type="subcellular location">
    <subcellularLocation>
        <location evidence="1">Nucleus</location>
    </subcellularLocation>
</comment>
<name>A0ABY9CV94_VITVI</name>
<dbReference type="InterPro" id="IPR036388">
    <property type="entry name" value="WH-like_DNA-bd_sf"/>
</dbReference>
<dbReference type="PANTHER" id="PTHR10015">
    <property type="entry name" value="HEAT SHOCK TRANSCRIPTION FACTOR"/>
    <property type="match status" value="1"/>
</dbReference>
<gene>
    <name evidence="9" type="ORF">VitviT2T_017509</name>
</gene>
<feature type="compositionally biased region" description="Polar residues" evidence="7">
    <location>
        <begin position="288"/>
        <end position="310"/>
    </location>
</feature>
<dbReference type="Pfam" id="PF00447">
    <property type="entry name" value="HSF_DNA-bind"/>
    <property type="match status" value="1"/>
</dbReference>
<feature type="domain" description="HSF-type DNA-binding" evidence="8">
    <location>
        <begin position="11"/>
        <end position="104"/>
    </location>
</feature>
<evidence type="ECO:0000313" key="10">
    <source>
        <dbReference type="Proteomes" id="UP001227230"/>
    </source>
</evidence>
<organism evidence="9 10">
    <name type="scientific">Vitis vinifera</name>
    <name type="common">Grape</name>
    <dbReference type="NCBI Taxonomy" id="29760"/>
    <lineage>
        <taxon>Eukaryota</taxon>
        <taxon>Viridiplantae</taxon>
        <taxon>Streptophyta</taxon>
        <taxon>Embryophyta</taxon>
        <taxon>Tracheophyta</taxon>
        <taxon>Spermatophyta</taxon>
        <taxon>Magnoliopsida</taxon>
        <taxon>eudicotyledons</taxon>
        <taxon>Gunneridae</taxon>
        <taxon>Pentapetalae</taxon>
        <taxon>rosids</taxon>
        <taxon>Vitales</taxon>
        <taxon>Vitaceae</taxon>
        <taxon>Viteae</taxon>
        <taxon>Vitis</taxon>
    </lineage>
</organism>
<keyword evidence="6" id="KW-0175">Coiled coil</keyword>
<feature type="compositionally biased region" description="Polar residues" evidence="7">
    <location>
        <begin position="388"/>
        <end position="397"/>
    </location>
</feature>
<proteinExistence type="inferred from homology"/>
<accession>A0ABY9CV94</accession>
<evidence type="ECO:0000256" key="7">
    <source>
        <dbReference type="SAM" id="MobiDB-lite"/>
    </source>
</evidence>
<evidence type="ECO:0000259" key="8">
    <source>
        <dbReference type="SMART" id="SM00415"/>
    </source>
</evidence>
<protein>
    <recommendedName>
        <fullName evidence="8">HSF-type DNA-binding domain-containing protein</fullName>
    </recommendedName>
</protein>